<dbReference type="RefSeq" id="WP_345559970.1">
    <property type="nucleotide sequence ID" value="NZ_BAABDQ010000003.1"/>
</dbReference>
<dbReference type="EMBL" id="BAABDQ010000003">
    <property type="protein sequence ID" value="GAA3537119.1"/>
    <property type="molecule type" value="Genomic_DNA"/>
</dbReference>
<keyword evidence="1" id="KW-0812">Transmembrane</keyword>
<keyword evidence="1" id="KW-1133">Transmembrane helix</keyword>
<proteinExistence type="predicted"/>
<evidence type="ECO:0008006" key="4">
    <source>
        <dbReference type="Google" id="ProtNLM"/>
    </source>
</evidence>
<sequence>MDQAQLAASLQALMDQQKAAAQRPAPVAPVQPDVLVASVPEVTPEFTPEPDPFFEQYFVQATPAGEQTALVEPYVEPYVFDDDLLEDQEEAAAVKVTNVANAAYRAKRTGIQGLIVSVVIAAGGVLTALQVDAEIDWKLVGISLGQAVLTAVVSFLHNDKSASADSE</sequence>
<protein>
    <recommendedName>
        <fullName evidence="4">DUF2335 domain-containing protein</fullName>
    </recommendedName>
</protein>
<feature type="transmembrane region" description="Helical" evidence="1">
    <location>
        <begin position="113"/>
        <end position="131"/>
    </location>
</feature>
<dbReference type="Proteomes" id="UP001500630">
    <property type="component" value="Unassembled WGS sequence"/>
</dbReference>
<gene>
    <name evidence="2" type="ORF">GCM10022419_016170</name>
</gene>
<comment type="caution">
    <text evidence="2">The sequence shown here is derived from an EMBL/GenBank/DDBJ whole genome shotgun (WGS) entry which is preliminary data.</text>
</comment>
<feature type="transmembrane region" description="Helical" evidence="1">
    <location>
        <begin position="137"/>
        <end position="156"/>
    </location>
</feature>
<reference evidence="3" key="1">
    <citation type="journal article" date="2019" name="Int. J. Syst. Evol. Microbiol.">
        <title>The Global Catalogue of Microorganisms (GCM) 10K type strain sequencing project: providing services to taxonomists for standard genome sequencing and annotation.</title>
        <authorList>
            <consortium name="The Broad Institute Genomics Platform"/>
            <consortium name="The Broad Institute Genome Sequencing Center for Infectious Disease"/>
            <person name="Wu L."/>
            <person name="Ma J."/>
        </authorList>
    </citation>
    <scope>NUCLEOTIDE SEQUENCE [LARGE SCALE GENOMIC DNA]</scope>
    <source>
        <strain evidence="3">JCM 17326</strain>
    </source>
</reference>
<evidence type="ECO:0000256" key="1">
    <source>
        <dbReference type="SAM" id="Phobius"/>
    </source>
</evidence>
<keyword evidence="3" id="KW-1185">Reference proteome</keyword>
<accession>A0ABP6VLD6</accession>
<evidence type="ECO:0000313" key="2">
    <source>
        <dbReference type="EMBL" id="GAA3537119.1"/>
    </source>
</evidence>
<evidence type="ECO:0000313" key="3">
    <source>
        <dbReference type="Proteomes" id="UP001500630"/>
    </source>
</evidence>
<organism evidence="2 3">
    <name type="scientific">Nonomuraea rosea</name>
    <dbReference type="NCBI Taxonomy" id="638574"/>
    <lineage>
        <taxon>Bacteria</taxon>
        <taxon>Bacillati</taxon>
        <taxon>Actinomycetota</taxon>
        <taxon>Actinomycetes</taxon>
        <taxon>Streptosporangiales</taxon>
        <taxon>Streptosporangiaceae</taxon>
        <taxon>Nonomuraea</taxon>
    </lineage>
</organism>
<name>A0ABP6VLD6_9ACTN</name>
<keyword evidence="1" id="KW-0472">Membrane</keyword>